<evidence type="ECO:0000313" key="3">
    <source>
        <dbReference type="Proteomes" id="UP001303222"/>
    </source>
</evidence>
<dbReference type="EMBL" id="MU859303">
    <property type="protein sequence ID" value="KAK3947877.1"/>
    <property type="molecule type" value="Genomic_DNA"/>
</dbReference>
<sequence length="194" mass="21630">MFLPNIILQLAIVAFLPLTTTAQFTTSLLTPNTKPTLKLRFQDPTFIAMSCTGSQKYHPPDAPNFKLPSNPDWYPTSGKNALKGINHLMGVKGIPKNGPGPRNCGRVYCEGTTAIYWCNNSDQVKELDDYLMIARAATAIFQDCSCRDKGKRYCGWQDGVLEVLQGEVWTDAQWSVFIRGENCALGPHDEMFHP</sequence>
<name>A0AAN6NQ94_9PEZI</name>
<evidence type="ECO:0000256" key="1">
    <source>
        <dbReference type="SAM" id="SignalP"/>
    </source>
</evidence>
<reference evidence="2" key="2">
    <citation type="submission" date="2023-06" db="EMBL/GenBank/DDBJ databases">
        <authorList>
            <consortium name="Lawrence Berkeley National Laboratory"/>
            <person name="Mondo S.J."/>
            <person name="Hensen N."/>
            <person name="Bonometti L."/>
            <person name="Westerberg I."/>
            <person name="Brannstrom I.O."/>
            <person name="Guillou S."/>
            <person name="Cros-Aarteil S."/>
            <person name="Calhoun S."/>
            <person name="Haridas S."/>
            <person name="Kuo A."/>
            <person name="Pangilinan J."/>
            <person name="Riley R."/>
            <person name="Labutti K."/>
            <person name="Andreopoulos B."/>
            <person name="Lipzen A."/>
            <person name="Chen C."/>
            <person name="Yanf M."/>
            <person name="Daum C."/>
            <person name="Ng V."/>
            <person name="Clum A."/>
            <person name="Steindorff A."/>
            <person name="Ohm R."/>
            <person name="Martin F."/>
            <person name="Silar P."/>
            <person name="Natvig D."/>
            <person name="Lalanne C."/>
            <person name="Gautier V."/>
            <person name="Ament-Velasquez S.L."/>
            <person name="Kruys A."/>
            <person name="Hutchinson M.I."/>
            <person name="Powell A.J."/>
            <person name="Barry K."/>
            <person name="Miller A.N."/>
            <person name="Grigoriev I.V."/>
            <person name="Debuchy R."/>
            <person name="Gladieux P."/>
            <person name="Thoren M.H."/>
            <person name="Johannesson H."/>
        </authorList>
    </citation>
    <scope>NUCLEOTIDE SEQUENCE</scope>
    <source>
        <strain evidence="2">CBS 626.80</strain>
    </source>
</reference>
<reference evidence="2" key="1">
    <citation type="journal article" date="2023" name="Mol. Phylogenet. Evol.">
        <title>Genome-scale phylogeny and comparative genomics of the fungal order Sordariales.</title>
        <authorList>
            <person name="Hensen N."/>
            <person name="Bonometti L."/>
            <person name="Westerberg I."/>
            <person name="Brannstrom I.O."/>
            <person name="Guillou S."/>
            <person name="Cros-Aarteil S."/>
            <person name="Calhoun S."/>
            <person name="Haridas S."/>
            <person name="Kuo A."/>
            <person name="Mondo S."/>
            <person name="Pangilinan J."/>
            <person name="Riley R."/>
            <person name="LaButti K."/>
            <person name="Andreopoulos B."/>
            <person name="Lipzen A."/>
            <person name="Chen C."/>
            <person name="Yan M."/>
            <person name="Daum C."/>
            <person name="Ng V."/>
            <person name="Clum A."/>
            <person name="Steindorff A."/>
            <person name="Ohm R.A."/>
            <person name="Martin F."/>
            <person name="Silar P."/>
            <person name="Natvig D.O."/>
            <person name="Lalanne C."/>
            <person name="Gautier V."/>
            <person name="Ament-Velasquez S.L."/>
            <person name="Kruys A."/>
            <person name="Hutchinson M.I."/>
            <person name="Powell A.J."/>
            <person name="Barry K."/>
            <person name="Miller A.N."/>
            <person name="Grigoriev I.V."/>
            <person name="Debuchy R."/>
            <person name="Gladieux P."/>
            <person name="Hiltunen Thoren M."/>
            <person name="Johannesson H."/>
        </authorList>
    </citation>
    <scope>NUCLEOTIDE SEQUENCE</scope>
    <source>
        <strain evidence="2">CBS 626.80</strain>
    </source>
</reference>
<comment type="caution">
    <text evidence="2">The sequence shown here is derived from an EMBL/GenBank/DDBJ whole genome shotgun (WGS) entry which is preliminary data.</text>
</comment>
<dbReference type="Proteomes" id="UP001303222">
    <property type="component" value="Unassembled WGS sequence"/>
</dbReference>
<keyword evidence="3" id="KW-1185">Reference proteome</keyword>
<dbReference type="PANTHER" id="PTHR35605:SF1">
    <property type="entry name" value="ECP2 EFFECTOR PROTEIN DOMAIN-CONTAINING PROTEIN-RELATED"/>
    <property type="match status" value="1"/>
</dbReference>
<accession>A0AAN6NQ94</accession>
<feature type="signal peptide" evidence="1">
    <location>
        <begin position="1"/>
        <end position="22"/>
    </location>
</feature>
<dbReference type="PANTHER" id="PTHR35605">
    <property type="entry name" value="ECP2 EFFECTOR PROTEIN DOMAIN-CONTAINING PROTEIN-RELATED"/>
    <property type="match status" value="1"/>
</dbReference>
<organism evidence="2 3">
    <name type="scientific">Pseudoneurospora amorphoporcata</name>
    <dbReference type="NCBI Taxonomy" id="241081"/>
    <lineage>
        <taxon>Eukaryota</taxon>
        <taxon>Fungi</taxon>
        <taxon>Dikarya</taxon>
        <taxon>Ascomycota</taxon>
        <taxon>Pezizomycotina</taxon>
        <taxon>Sordariomycetes</taxon>
        <taxon>Sordariomycetidae</taxon>
        <taxon>Sordariales</taxon>
        <taxon>Sordariaceae</taxon>
        <taxon>Pseudoneurospora</taxon>
    </lineage>
</organism>
<feature type="chain" id="PRO_5042878505" evidence="1">
    <location>
        <begin position="23"/>
        <end position="194"/>
    </location>
</feature>
<evidence type="ECO:0000313" key="2">
    <source>
        <dbReference type="EMBL" id="KAK3947877.1"/>
    </source>
</evidence>
<gene>
    <name evidence="2" type="ORF">QBC32DRAFT_382779</name>
</gene>
<proteinExistence type="predicted"/>
<protein>
    <submittedName>
        <fullName evidence="2">Uncharacterized protein</fullName>
    </submittedName>
</protein>
<dbReference type="AlphaFoldDB" id="A0AAN6NQ94"/>
<keyword evidence="1" id="KW-0732">Signal</keyword>